<keyword evidence="1" id="KW-1133">Transmembrane helix</keyword>
<organism evidence="2 3">
    <name type="scientific">Brucella anthropi</name>
    <name type="common">Ochrobactrum anthropi</name>
    <dbReference type="NCBI Taxonomy" id="529"/>
    <lineage>
        <taxon>Bacteria</taxon>
        <taxon>Pseudomonadati</taxon>
        <taxon>Pseudomonadota</taxon>
        <taxon>Alphaproteobacteria</taxon>
        <taxon>Hyphomicrobiales</taxon>
        <taxon>Brucellaceae</taxon>
        <taxon>Brucella/Ochrobactrum group</taxon>
        <taxon>Brucella</taxon>
    </lineage>
</organism>
<evidence type="ECO:0000313" key="2">
    <source>
        <dbReference type="EMBL" id="MBE0561146.1"/>
    </source>
</evidence>
<dbReference type="GO" id="GO:0022857">
    <property type="term" value="F:transmembrane transporter activity"/>
    <property type="evidence" value="ECO:0007669"/>
    <property type="project" value="InterPro"/>
</dbReference>
<dbReference type="AlphaFoldDB" id="A0A8I0N687"/>
<gene>
    <name evidence="2" type="ORF">IH622_10120</name>
</gene>
<proteinExistence type="predicted"/>
<reference evidence="2" key="1">
    <citation type="submission" date="2020-09" db="EMBL/GenBank/DDBJ databases">
        <authorList>
            <person name="Dalcin Martins P."/>
        </authorList>
    </citation>
    <scope>NUCLEOTIDE SEQUENCE</scope>
    <source>
        <strain evidence="2">MAG47</strain>
    </source>
</reference>
<comment type="caution">
    <text evidence="2">The sequence shown here is derived from an EMBL/GenBank/DDBJ whole genome shotgun (WGS) entry which is preliminary data.</text>
</comment>
<dbReference type="GO" id="GO:0005886">
    <property type="term" value="C:plasma membrane"/>
    <property type="evidence" value="ECO:0007669"/>
    <property type="project" value="InterPro"/>
</dbReference>
<evidence type="ECO:0000256" key="1">
    <source>
        <dbReference type="SAM" id="Phobius"/>
    </source>
</evidence>
<feature type="non-terminal residue" evidence="2">
    <location>
        <position position="98"/>
    </location>
</feature>
<dbReference type="InterPro" id="IPR006726">
    <property type="entry name" value="PHBA_efflux_AaeB/fusaric-R"/>
</dbReference>
<sequence length="98" mass="11076">MSVRSIVTTDTVVFSLKTFLAAMLAYFIAISFDLPRPFWAVATVYIVAHPLSVNRNGIFTPFTCPILTPRLRISTWPARRWPGLQRVGQVRVISCFGF</sequence>
<accession>A0A8I0N687</accession>
<evidence type="ECO:0000313" key="3">
    <source>
        <dbReference type="Proteomes" id="UP000642265"/>
    </source>
</evidence>
<keyword evidence="1" id="KW-0472">Membrane</keyword>
<protein>
    <submittedName>
        <fullName evidence="2">FUSC family protein</fullName>
    </submittedName>
</protein>
<dbReference type="Proteomes" id="UP000642265">
    <property type="component" value="Unassembled WGS sequence"/>
</dbReference>
<reference evidence="2" key="2">
    <citation type="submission" date="2020-10" db="EMBL/GenBank/DDBJ databases">
        <title>Enrichment of novel Verrucomicrobia, Bacteroidetes and Krumholzibacteria in an oxygen-limited, methane- and iron-fed bioreactor inoculated with Bothnian Sea sediments.</title>
        <authorList>
            <person name="Martins P.D."/>
            <person name="de Jong A."/>
            <person name="Lenstra W.K."/>
            <person name="van Helmond N.A.G.M."/>
            <person name="Slomp C.P."/>
            <person name="Jetten M.S.M."/>
            <person name="Welte C.U."/>
            <person name="Rasigraf O."/>
        </authorList>
    </citation>
    <scope>NUCLEOTIDE SEQUENCE</scope>
    <source>
        <strain evidence="2">MAG47</strain>
    </source>
</reference>
<keyword evidence="1" id="KW-0812">Transmembrane</keyword>
<name>A0A8I0N687_BRUAN</name>
<dbReference type="Pfam" id="PF04632">
    <property type="entry name" value="FUSC"/>
    <property type="match status" value="1"/>
</dbReference>
<dbReference type="EMBL" id="JACZKO010000032">
    <property type="protein sequence ID" value="MBE0561146.1"/>
    <property type="molecule type" value="Genomic_DNA"/>
</dbReference>
<feature type="transmembrane region" description="Helical" evidence="1">
    <location>
        <begin position="12"/>
        <end position="32"/>
    </location>
</feature>